<evidence type="ECO:0000313" key="2">
    <source>
        <dbReference type="Proteomes" id="UP000291142"/>
    </source>
</evidence>
<evidence type="ECO:0000313" key="1">
    <source>
        <dbReference type="EMBL" id="TBN03343.1"/>
    </source>
</evidence>
<name>A0A4Q9FEA3_9FLAO</name>
<dbReference type="AlphaFoldDB" id="A0A4Q9FEA3"/>
<comment type="caution">
    <text evidence="1">The sequence shown here is derived from an EMBL/GenBank/DDBJ whole genome shotgun (WGS) entry which is preliminary data.</text>
</comment>
<keyword evidence="2" id="KW-1185">Reference proteome</keyword>
<gene>
    <name evidence="1" type="ORF">EYD45_10070</name>
</gene>
<reference evidence="1 2" key="1">
    <citation type="submission" date="2019-02" db="EMBL/GenBank/DDBJ databases">
        <title>Hyunsoonleella sp., isolated from marine sediment.</title>
        <authorList>
            <person name="Liu B.-T."/>
        </authorList>
    </citation>
    <scope>NUCLEOTIDE SEQUENCE [LARGE SCALE GENOMIC DNA]</scope>
    <source>
        <strain evidence="1 2">T58</strain>
    </source>
</reference>
<dbReference type="Proteomes" id="UP000291142">
    <property type="component" value="Unassembled WGS sequence"/>
</dbReference>
<protein>
    <submittedName>
        <fullName evidence="1">Uncharacterized protein</fullName>
    </submittedName>
</protein>
<dbReference type="RefSeq" id="WP_130964414.1">
    <property type="nucleotide sequence ID" value="NZ_SIRT01000007.1"/>
</dbReference>
<sequence>MKKSLLLIAIVTFCNISTGQNFSELSNYEFKTVESYKTEQAKVLSCANYLFNNPTNKDELNRLTSIQYIMKWMEGTPDYTFEIGSKAIELTKGNTDLLGLYFAAMSKVVLENEGDKLSSEDIYNQAEQILVDYCSKKENKVKPSKKIKKIIKSKKE</sequence>
<dbReference type="EMBL" id="SIRT01000007">
    <property type="protein sequence ID" value="TBN03343.1"/>
    <property type="molecule type" value="Genomic_DNA"/>
</dbReference>
<dbReference type="OrthoDB" id="793442at2"/>
<organism evidence="1 2">
    <name type="scientific">Hyunsoonleella flava</name>
    <dbReference type="NCBI Taxonomy" id="2527939"/>
    <lineage>
        <taxon>Bacteria</taxon>
        <taxon>Pseudomonadati</taxon>
        <taxon>Bacteroidota</taxon>
        <taxon>Flavobacteriia</taxon>
        <taxon>Flavobacteriales</taxon>
        <taxon>Flavobacteriaceae</taxon>
    </lineage>
</organism>
<accession>A0A4Q9FEA3</accession>
<proteinExistence type="predicted"/>